<dbReference type="PROSITE" id="PS51257">
    <property type="entry name" value="PROKAR_LIPOPROTEIN"/>
    <property type="match status" value="1"/>
</dbReference>
<accession>A0A512D871</accession>
<dbReference type="InterPro" id="IPR042001">
    <property type="entry name" value="Sortase_F"/>
</dbReference>
<dbReference type="GO" id="GO:0016787">
    <property type="term" value="F:hydrolase activity"/>
    <property type="evidence" value="ECO:0007669"/>
    <property type="project" value="UniProtKB-KW"/>
</dbReference>
<dbReference type="SUPFAM" id="SSF63817">
    <property type="entry name" value="Sortase"/>
    <property type="match status" value="1"/>
</dbReference>
<dbReference type="InterPro" id="IPR005754">
    <property type="entry name" value="Sortase"/>
</dbReference>
<feature type="chain" id="PRO_5022106089" evidence="3">
    <location>
        <begin position="31"/>
        <end position="239"/>
    </location>
</feature>
<name>A0A512D871_9CELL</name>
<dbReference type="Gene3D" id="2.40.260.10">
    <property type="entry name" value="Sortase"/>
    <property type="match status" value="1"/>
</dbReference>
<evidence type="ECO:0000256" key="2">
    <source>
        <dbReference type="SAM" id="MobiDB-lite"/>
    </source>
</evidence>
<evidence type="ECO:0000313" key="5">
    <source>
        <dbReference type="Proteomes" id="UP000321181"/>
    </source>
</evidence>
<feature type="region of interest" description="Disordered" evidence="2">
    <location>
        <begin position="28"/>
        <end position="67"/>
    </location>
</feature>
<gene>
    <name evidence="4" type="ORF">CAE01nite_03840</name>
</gene>
<dbReference type="InterPro" id="IPR023365">
    <property type="entry name" value="Sortase_dom-sf"/>
</dbReference>
<dbReference type="AlphaFoldDB" id="A0A512D871"/>
<feature type="compositionally biased region" description="Low complexity" evidence="2">
    <location>
        <begin position="56"/>
        <end position="67"/>
    </location>
</feature>
<keyword evidence="3" id="KW-0732">Signal</keyword>
<proteinExistence type="predicted"/>
<feature type="signal peptide" evidence="3">
    <location>
        <begin position="1"/>
        <end position="30"/>
    </location>
</feature>
<comment type="caution">
    <text evidence="4">The sequence shown here is derived from an EMBL/GenBank/DDBJ whole genome shotgun (WGS) entry which is preliminary data.</text>
</comment>
<evidence type="ECO:0000256" key="1">
    <source>
        <dbReference type="ARBA" id="ARBA00022801"/>
    </source>
</evidence>
<dbReference type="CDD" id="cd05829">
    <property type="entry name" value="Sortase_F"/>
    <property type="match status" value="1"/>
</dbReference>
<dbReference type="RefSeq" id="WP_246130944.1">
    <property type="nucleotide sequence ID" value="NZ_BAAARM010000001.1"/>
</dbReference>
<keyword evidence="5" id="KW-1185">Reference proteome</keyword>
<sequence length="239" mass="23957">MNRPSDHRPPRLRRLAAVGVLVVLATGASACSTPPPPPDPAPASTEAPGPGPAPDGTPDGTADGTAALPSVPVRSAALPDAAAQAVDPLAPVALALPALEISVPVDPVGVAPDGQMEIPPRAERAGWYRFGPAPGASTGTAVIAAHVDSAASAGLGPFARLQDAAVGDLVDVALADGTARQFAVTAVERRAKTQIAWPDVFVRDGAPRLVLVTCGGVFQRDVGHYTDNVIVTAEPVGGP</sequence>
<evidence type="ECO:0000313" key="4">
    <source>
        <dbReference type="EMBL" id="GEO32659.1"/>
    </source>
</evidence>
<organism evidence="4 5">
    <name type="scientific">Cellulomonas aerilata</name>
    <dbReference type="NCBI Taxonomy" id="515326"/>
    <lineage>
        <taxon>Bacteria</taxon>
        <taxon>Bacillati</taxon>
        <taxon>Actinomycetota</taxon>
        <taxon>Actinomycetes</taxon>
        <taxon>Micrococcales</taxon>
        <taxon>Cellulomonadaceae</taxon>
        <taxon>Cellulomonas</taxon>
    </lineage>
</organism>
<dbReference type="EMBL" id="BJYY01000001">
    <property type="protein sequence ID" value="GEO32659.1"/>
    <property type="molecule type" value="Genomic_DNA"/>
</dbReference>
<protein>
    <submittedName>
        <fullName evidence="4">Class F sortase</fullName>
    </submittedName>
</protein>
<evidence type="ECO:0000256" key="3">
    <source>
        <dbReference type="SAM" id="SignalP"/>
    </source>
</evidence>
<dbReference type="Proteomes" id="UP000321181">
    <property type="component" value="Unassembled WGS sequence"/>
</dbReference>
<keyword evidence="1" id="KW-0378">Hydrolase</keyword>
<reference evidence="4 5" key="1">
    <citation type="submission" date="2019-07" db="EMBL/GenBank/DDBJ databases">
        <title>Whole genome shotgun sequence of Cellulomonas aerilata NBRC 106308.</title>
        <authorList>
            <person name="Hosoyama A."/>
            <person name="Uohara A."/>
            <person name="Ohji S."/>
            <person name="Ichikawa N."/>
        </authorList>
    </citation>
    <scope>NUCLEOTIDE SEQUENCE [LARGE SCALE GENOMIC DNA]</scope>
    <source>
        <strain evidence="4 5">NBRC 106308</strain>
    </source>
</reference>
<dbReference type="Pfam" id="PF04203">
    <property type="entry name" value="Sortase"/>
    <property type="match status" value="1"/>
</dbReference>